<dbReference type="SMART" id="SM00411">
    <property type="entry name" value="BHL"/>
    <property type="match status" value="1"/>
</dbReference>
<evidence type="ECO:0000256" key="2">
    <source>
        <dbReference type="ARBA" id="ARBA00023125"/>
    </source>
</evidence>
<name>A0ABU5L6L3_9RICK</name>
<dbReference type="PANTHER" id="PTHR33175:SF5">
    <property type="entry name" value="INTEGRATION HOST FACTOR SUBUNIT BETA"/>
    <property type="match status" value="1"/>
</dbReference>
<dbReference type="Pfam" id="PF00216">
    <property type="entry name" value="Bac_DNA_binding"/>
    <property type="match status" value="1"/>
</dbReference>
<dbReference type="Proteomes" id="UP001293791">
    <property type="component" value="Unassembled WGS sequence"/>
</dbReference>
<reference evidence="4 5" key="1">
    <citation type="submission" date="2023-02" db="EMBL/GenBank/DDBJ databases">
        <title>Host association and intracellularity evolved multiple times independently in the Rickettsiales.</title>
        <authorList>
            <person name="Castelli M."/>
            <person name="Nardi T."/>
            <person name="Gammuto L."/>
            <person name="Bellinzona G."/>
            <person name="Sabaneyeva E."/>
            <person name="Potekhin A."/>
            <person name="Serra V."/>
            <person name="Petroni G."/>
            <person name="Sassera D."/>
        </authorList>
    </citation>
    <scope>NUCLEOTIDE SEQUENCE [LARGE SCALE GENOMIC DNA]</scope>
    <source>
        <strain evidence="4 5">BOD18</strain>
    </source>
</reference>
<keyword evidence="2" id="KW-0238">DNA-binding</keyword>
<comment type="similarity">
    <text evidence="1 3">Belongs to the bacterial histone-like protein family.</text>
</comment>
<dbReference type="Gene3D" id="4.10.520.10">
    <property type="entry name" value="IHF-like DNA-binding proteins"/>
    <property type="match status" value="1"/>
</dbReference>
<proteinExistence type="inferred from homology"/>
<evidence type="ECO:0000256" key="1">
    <source>
        <dbReference type="ARBA" id="ARBA00010529"/>
    </source>
</evidence>
<dbReference type="PANTHER" id="PTHR33175">
    <property type="entry name" value="DNA-BINDING PROTEIN HU"/>
    <property type="match status" value="1"/>
</dbReference>
<dbReference type="InterPro" id="IPR010992">
    <property type="entry name" value="IHF-like_DNA-bd_dom_sf"/>
</dbReference>
<protein>
    <submittedName>
        <fullName evidence="4">Integration host factor subunit beta</fullName>
    </submittedName>
</protein>
<evidence type="ECO:0000256" key="3">
    <source>
        <dbReference type="RuleBase" id="RU003939"/>
    </source>
</evidence>
<comment type="caution">
    <text evidence="4">The sequence shown here is derived from an EMBL/GenBank/DDBJ whole genome shotgun (WGS) entry which is preliminary data.</text>
</comment>
<organism evidence="4 5">
    <name type="scientific">Candidatus Cyrtobacter comes</name>
    <dbReference type="NCBI Taxonomy" id="675776"/>
    <lineage>
        <taxon>Bacteria</taxon>
        <taxon>Pseudomonadati</taxon>
        <taxon>Pseudomonadota</taxon>
        <taxon>Alphaproteobacteria</taxon>
        <taxon>Rickettsiales</taxon>
        <taxon>Candidatus Midichloriaceae</taxon>
        <taxon>Candidatus Cyrtobacter</taxon>
    </lineage>
</organism>
<dbReference type="SUPFAM" id="SSF47729">
    <property type="entry name" value="IHF-like DNA-binding proteins"/>
    <property type="match status" value="1"/>
</dbReference>
<evidence type="ECO:0000313" key="4">
    <source>
        <dbReference type="EMBL" id="MDZ5761766.1"/>
    </source>
</evidence>
<sequence>MSVNSLSHVGGHVTAANLRGAHAAVGSVTGGVVSRLSIEKALKEKNPDMTPDMIYKVLDVFFSELSAALICGDRVELRGFGSWIVRKRKKKVVRNPKTNDKLLVGDKGSLYFRASRELIGRVNGAQEG</sequence>
<dbReference type="RefSeq" id="WP_322497276.1">
    <property type="nucleotide sequence ID" value="NZ_JARGYT010000004.1"/>
</dbReference>
<dbReference type="PRINTS" id="PR01727">
    <property type="entry name" value="DNABINDINGHU"/>
</dbReference>
<dbReference type="EMBL" id="JARGYT010000004">
    <property type="protein sequence ID" value="MDZ5761766.1"/>
    <property type="molecule type" value="Genomic_DNA"/>
</dbReference>
<evidence type="ECO:0000313" key="5">
    <source>
        <dbReference type="Proteomes" id="UP001293791"/>
    </source>
</evidence>
<keyword evidence="5" id="KW-1185">Reference proteome</keyword>
<gene>
    <name evidence="4" type="ORF">Cyrtocomes_00124</name>
</gene>
<dbReference type="InterPro" id="IPR000119">
    <property type="entry name" value="Hist_DNA-bd"/>
</dbReference>
<accession>A0ABU5L6L3</accession>